<feature type="region of interest" description="Disordered" evidence="1">
    <location>
        <begin position="190"/>
        <end position="215"/>
    </location>
</feature>
<dbReference type="InterPro" id="IPR007899">
    <property type="entry name" value="CHAD_dom"/>
</dbReference>
<dbReference type="PANTHER" id="PTHR39339">
    <property type="entry name" value="SLR1444 PROTEIN"/>
    <property type="match status" value="1"/>
</dbReference>
<dbReference type="PROSITE" id="PS51707">
    <property type="entry name" value="CYTH"/>
    <property type="match status" value="1"/>
</dbReference>
<feature type="compositionally biased region" description="Basic and acidic residues" evidence="1">
    <location>
        <begin position="204"/>
        <end position="215"/>
    </location>
</feature>
<dbReference type="PROSITE" id="PS51708">
    <property type="entry name" value="CHAD"/>
    <property type="match status" value="1"/>
</dbReference>
<dbReference type="RefSeq" id="WP_164222935.1">
    <property type="nucleotide sequence ID" value="NZ_JAAGMS010000065.1"/>
</dbReference>
<evidence type="ECO:0000313" key="4">
    <source>
        <dbReference type="EMBL" id="NEB97551.1"/>
    </source>
</evidence>
<sequence length="508" mass="55729">MADTKREIERKYEATDDTRLPDLTRAAGVDRTVHHGLTELDAVYYDTADLRLAADALTLRRRTGGADEGWHAKFPVAVGVRDEIHEPLSDALPPSLAALLRSRVRHAEIAPVVRLLSSRDVHHLLAADGTLLAEVSVDKVLAERLAGEGSGTTVTWTEIEVELADDGDPAILDAVEKRLRKAGVRPAHSASKLARALAETAPAPEEKRPEADEPRTAGDHVLAYVRKQIRAIVDLDPAVRRDLPDSVHKMRVATRRLRSTFKTHRRILDREVTDPLGAELKWLAAELGLDRDQEVLDERLGSRVEALPATLTLGPVRGRLRAWSAARRTGSRRRIIDVLDGKRYLDLLDALDVLSADPPLRPAAGRSPGKALPRAVLKDYERLATRVGHALGQPPGPERDAALHEARKAAKRARYAGEAARPALGKPAKRFTRRVKAVQTVLGDHQDSVVAREALRMLAIQAHAAGETTFTWGLLYGQEEAAAEARERELPEVWARASAPGLRADLRA</sequence>
<dbReference type="SMART" id="SM00880">
    <property type="entry name" value="CHAD"/>
    <property type="match status" value="1"/>
</dbReference>
<evidence type="ECO:0000259" key="2">
    <source>
        <dbReference type="PROSITE" id="PS51707"/>
    </source>
</evidence>
<dbReference type="InterPro" id="IPR033469">
    <property type="entry name" value="CYTH-like_dom_sf"/>
</dbReference>
<proteinExistence type="predicted"/>
<name>A0A7K3R6A9_STRAQ</name>
<feature type="domain" description="CYTH" evidence="2">
    <location>
        <begin position="5"/>
        <end position="203"/>
    </location>
</feature>
<dbReference type="Proteomes" id="UP000470951">
    <property type="component" value="Unassembled WGS sequence"/>
</dbReference>
<dbReference type="CDD" id="cd07374">
    <property type="entry name" value="CYTH-like_Pase"/>
    <property type="match status" value="1"/>
</dbReference>
<dbReference type="AlphaFoldDB" id="A0A7K3R6A9"/>
<evidence type="ECO:0000256" key="1">
    <source>
        <dbReference type="SAM" id="MobiDB-lite"/>
    </source>
</evidence>
<dbReference type="Gene3D" id="1.40.20.10">
    <property type="entry name" value="CHAD domain"/>
    <property type="match status" value="1"/>
</dbReference>
<organism evidence="4 5">
    <name type="scientific">Streptomyces anulatus</name>
    <name type="common">Streptomyces chrysomallus</name>
    <dbReference type="NCBI Taxonomy" id="1892"/>
    <lineage>
        <taxon>Bacteria</taxon>
        <taxon>Bacillati</taxon>
        <taxon>Actinomycetota</taxon>
        <taxon>Actinomycetes</taxon>
        <taxon>Kitasatosporales</taxon>
        <taxon>Streptomycetaceae</taxon>
        <taxon>Streptomyces</taxon>
    </lineage>
</organism>
<evidence type="ECO:0000313" key="5">
    <source>
        <dbReference type="Proteomes" id="UP000470951"/>
    </source>
</evidence>
<dbReference type="Gene3D" id="2.40.320.10">
    <property type="entry name" value="Hypothetical Protein Pfu-838710-001"/>
    <property type="match status" value="1"/>
</dbReference>
<dbReference type="SMART" id="SM01118">
    <property type="entry name" value="CYTH"/>
    <property type="match status" value="1"/>
</dbReference>
<dbReference type="SUPFAM" id="SSF55154">
    <property type="entry name" value="CYTH-like phosphatases"/>
    <property type="match status" value="1"/>
</dbReference>
<accession>A0A7K3R6A9</accession>
<gene>
    <name evidence="4" type="ORF">G3I58_05980</name>
</gene>
<dbReference type="EMBL" id="JAAGMS010000065">
    <property type="protein sequence ID" value="NEB97551.1"/>
    <property type="molecule type" value="Genomic_DNA"/>
</dbReference>
<protein>
    <submittedName>
        <fullName evidence="4">CYTH and CHAD domain-containing protein</fullName>
    </submittedName>
</protein>
<dbReference type="InterPro" id="IPR038186">
    <property type="entry name" value="CHAD_dom_sf"/>
</dbReference>
<feature type="domain" description="CHAD" evidence="3">
    <location>
        <begin position="214"/>
        <end position="499"/>
    </location>
</feature>
<dbReference type="Pfam" id="PF05235">
    <property type="entry name" value="CHAD"/>
    <property type="match status" value="1"/>
</dbReference>
<dbReference type="InterPro" id="IPR023577">
    <property type="entry name" value="CYTH_domain"/>
</dbReference>
<evidence type="ECO:0000259" key="3">
    <source>
        <dbReference type="PROSITE" id="PS51708"/>
    </source>
</evidence>
<dbReference type="Pfam" id="PF01928">
    <property type="entry name" value="CYTH"/>
    <property type="match status" value="1"/>
</dbReference>
<comment type="caution">
    <text evidence="4">The sequence shown here is derived from an EMBL/GenBank/DDBJ whole genome shotgun (WGS) entry which is preliminary data.</text>
</comment>
<dbReference type="PANTHER" id="PTHR39339:SF1">
    <property type="entry name" value="CHAD DOMAIN-CONTAINING PROTEIN"/>
    <property type="match status" value="1"/>
</dbReference>
<reference evidence="4 5" key="1">
    <citation type="submission" date="2020-01" db="EMBL/GenBank/DDBJ databases">
        <title>Insect and environment-associated Actinomycetes.</title>
        <authorList>
            <person name="Currrie C."/>
            <person name="Chevrette M."/>
            <person name="Carlson C."/>
            <person name="Stubbendieck R."/>
            <person name="Wendt-Pienkowski E."/>
        </authorList>
    </citation>
    <scope>NUCLEOTIDE SEQUENCE [LARGE SCALE GENOMIC DNA]</scope>
    <source>
        <strain evidence="4 5">SID7903</strain>
    </source>
</reference>